<evidence type="ECO:0000313" key="1">
    <source>
        <dbReference type="EMBL" id="EGC38773.1"/>
    </source>
</evidence>
<keyword evidence="2" id="KW-1185">Reference proteome</keyword>
<evidence type="ECO:0008006" key="3">
    <source>
        <dbReference type="Google" id="ProtNLM"/>
    </source>
</evidence>
<organism evidence="1 2">
    <name type="scientific">Dictyostelium purpureum</name>
    <name type="common">Slime mold</name>
    <dbReference type="NCBI Taxonomy" id="5786"/>
    <lineage>
        <taxon>Eukaryota</taxon>
        <taxon>Amoebozoa</taxon>
        <taxon>Evosea</taxon>
        <taxon>Eumycetozoa</taxon>
        <taxon>Dictyostelia</taxon>
        <taxon>Dictyosteliales</taxon>
        <taxon>Dictyosteliaceae</taxon>
        <taxon>Dictyostelium</taxon>
    </lineage>
</organism>
<proteinExistence type="predicted"/>
<dbReference type="InParanoid" id="F0ZB79"/>
<reference evidence="2" key="1">
    <citation type="journal article" date="2011" name="Genome Biol.">
        <title>Comparative genomics of the social amoebae Dictyostelium discoideum and Dictyostelium purpureum.</title>
        <authorList>
            <consortium name="US DOE Joint Genome Institute (JGI-PGF)"/>
            <person name="Sucgang R."/>
            <person name="Kuo A."/>
            <person name="Tian X."/>
            <person name="Salerno W."/>
            <person name="Parikh A."/>
            <person name="Feasley C.L."/>
            <person name="Dalin E."/>
            <person name="Tu H."/>
            <person name="Huang E."/>
            <person name="Barry K."/>
            <person name="Lindquist E."/>
            <person name="Shapiro H."/>
            <person name="Bruce D."/>
            <person name="Schmutz J."/>
            <person name="Salamov A."/>
            <person name="Fey P."/>
            <person name="Gaudet P."/>
            <person name="Anjard C."/>
            <person name="Babu M.M."/>
            <person name="Basu S."/>
            <person name="Bushmanova Y."/>
            <person name="van der Wel H."/>
            <person name="Katoh-Kurasawa M."/>
            <person name="Dinh C."/>
            <person name="Coutinho P.M."/>
            <person name="Saito T."/>
            <person name="Elias M."/>
            <person name="Schaap P."/>
            <person name="Kay R.R."/>
            <person name="Henrissat B."/>
            <person name="Eichinger L."/>
            <person name="Rivero F."/>
            <person name="Putnam N.H."/>
            <person name="West C.M."/>
            <person name="Loomis W.F."/>
            <person name="Chisholm R.L."/>
            <person name="Shaulsky G."/>
            <person name="Strassmann J.E."/>
            <person name="Queller D.C."/>
            <person name="Kuspa A."/>
            <person name="Grigoriev I.V."/>
        </authorList>
    </citation>
    <scope>NUCLEOTIDE SEQUENCE [LARGE SCALE GENOMIC DNA]</scope>
    <source>
        <strain evidence="2">QSDP1</strain>
    </source>
</reference>
<dbReference type="GeneID" id="10506567"/>
<protein>
    <recommendedName>
        <fullName evidence="3">PPPDE domain-containing protein</fullName>
    </recommendedName>
</protein>
<dbReference type="RefSeq" id="XP_003284667.1">
    <property type="nucleotide sequence ID" value="XM_003284619.1"/>
</dbReference>
<dbReference type="EMBL" id="GL870969">
    <property type="protein sequence ID" value="EGC38773.1"/>
    <property type="molecule type" value="Genomic_DNA"/>
</dbReference>
<evidence type="ECO:0000313" key="2">
    <source>
        <dbReference type="Proteomes" id="UP000001064"/>
    </source>
</evidence>
<accession>F0ZB79</accession>
<name>F0ZB79_DICPU</name>
<dbReference type="VEuPathDB" id="AmoebaDB:DICPUDRAFT_75632"/>
<gene>
    <name evidence="1" type="ORF">DICPUDRAFT_75632</name>
</gene>
<dbReference type="AlphaFoldDB" id="F0ZB79"/>
<sequence>MSLKTKVYVCKFIPHDSNFSTSIKSHWGLLVAGQLFHINVDDNNNVIYKSKEFKFYSLEYTYTFIYIGKTKFSLEIIDDTARDIANKFVYNIKTSNCQNFIYELSKLIVPKFKFPLKASDLFDGYINCTTAMGSKSSIFSVNLTEEEIKNERDAYIVKK</sequence>
<dbReference type="KEGG" id="dpp:DICPUDRAFT_75632"/>
<dbReference type="Proteomes" id="UP000001064">
    <property type="component" value="Unassembled WGS sequence"/>
</dbReference>